<dbReference type="GO" id="GO:0016491">
    <property type="term" value="F:oxidoreductase activity"/>
    <property type="evidence" value="ECO:0007669"/>
    <property type="project" value="TreeGrafter"/>
</dbReference>
<protein>
    <submittedName>
        <fullName evidence="4">Cytochrome c family protein</fullName>
    </submittedName>
</protein>
<dbReference type="InterPro" id="IPR036280">
    <property type="entry name" value="Multihaem_cyt_sf"/>
</dbReference>
<dbReference type="PANTHER" id="PTHR35038">
    <property type="entry name" value="DISSIMILATORY SULFITE REDUCTASE SIRA"/>
    <property type="match status" value="1"/>
</dbReference>
<dbReference type="KEGG" id="thyd:TTHT_1315"/>
<dbReference type="EMBL" id="AP017470">
    <property type="protein sequence ID" value="BBB32832.1"/>
    <property type="molecule type" value="Genomic_DNA"/>
</dbReference>
<keyword evidence="5" id="KW-1185">Reference proteome</keyword>
<dbReference type="Proteomes" id="UP000595564">
    <property type="component" value="Chromosome"/>
</dbReference>
<proteinExistence type="predicted"/>
<dbReference type="NCBIfam" id="TIGR01905">
    <property type="entry name" value="paired_CXXCH_1"/>
    <property type="match status" value="2"/>
</dbReference>
<evidence type="ECO:0000259" key="3">
    <source>
        <dbReference type="Pfam" id="PF09699"/>
    </source>
</evidence>
<accession>A0A7R6PUC7</accession>
<feature type="compositionally biased region" description="Basic and acidic residues" evidence="2">
    <location>
        <begin position="60"/>
        <end position="69"/>
    </location>
</feature>
<evidence type="ECO:0000313" key="5">
    <source>
        <dbReference type="Proteomes" id="UP000595564"/>
    </source>
</evidence>
<feature type="domain" description="Doubled CXXCH motif" evidence="3">
    <location>
        <begin position="88"/>
        <end position="124"/>
    </location>
</feature>
<dbReference type="SUPFAM" id="SSF48695">
    <property type="entry name" value="Multiheme cytochromes"/>
    <property type="match status" value="1"/>
</dbReference>
<sequence>MCMLSVSIKIRNKITHFFILVFLLITSGCAANRQLAAVFFDGVPEYQTTSESNKVSGSNKNEKGSPEERRNVAAINRKKNANATVSIHKPFGERKCEKCHDRNKKSFLVVPKNELCFQCHKKERFFQKFVHGPVAPGTCLSCHYPHKSPNPYLLRYTDEKLCFQCHEPDEIRKIKDHKNRAGCLKCHDPHTQNNKFFLKPEIMKKFKAI</sequence>
<reference evidence="4 5" key="1">
    <citation type="journal article" date="2012" name="Extremophiles">
        <title>Thermotomaculum hydrothermale gen. nov., sp. nov., a novel heterotrophic thermophile within the phylum Acidobacteria from a deep-sea hydrothermal vent chimney in the Southern Okinawa Trough.</title>
        <authorList>
            <person name="Izumi H."/>
            <person name="Nunoura T."/>
            <person name="Miyazaki M."/>
            <person name="Mino S."/>
            <person name="Toki T."/>
            <person name="Takai K."/>
            <person name="Sako Y."/>
            <person name="Sawabe T."/>
            <person name="Nakagawa S."/>
        </authorList>
    </citation>
    <scope>NUCLEOTIDE SEQUENCE [LARGE SCALE GENOMIC DNA]</scope>
    <source>
        <strain evidence="4 5">AC55</strain>
    </source>
</reference>
<name>A0A7R6PUC7_9BACT</name>
<keyword evidence="1" id="KW-0732">Signal</keyword>
<organism evidence="4 5">
    <name type="scientific">Thermotomaculum hydrothermale</name>
    <dbReference type="NCBI Taxonomy" id="981385"/>
    <lineage>
        <taxon>Bacteria</taxon>
        <taxon>Pseudomonadati</taxon>
        <taxon>Acidobacteriota</taxon>
        <taxon>Holophagae</taxon>
        <taxon>Thermotomaculales</taxon>
        <taxon>Thermotomaculaceae</taxon>
        <taxon>Thermotomaculum</taxon>
    </lineage>
</organism>
<dbReference type="InterPro" id="IPR051829">
    <property type="entry name" value="Multiheme_Cytochr_ET"/>
</dbReference>
<dbReference type="AlphaFoldDB" id="A0A7R6PUC7"/>
<feature type="region of interest" description="Disordered" evidence="2">
    <location>
        <begin position="48"/>
        <end position="69"/>
    </location>
</feature>
<dbReference type="Gene3D" id="1.10.720.180">
    <property type="match status" value="1"/>
</dbReference>
<feature type="compositionally biased region" description="Polar residues" evidence="2">
    <location>
        <begin position="48"/>
        <end position="59"/>
    </location>
</feature>
<gene>
    <name evidence="4" type="ORF">TTHT_1315</name>
</gene>
<evidence type="ECO:0000313" key="4">
    <source>
        <dbReference type="EMBL" id="BBB32832.1"/>
    </source>
</evidence>
<feature type="domain" description="Doubled CXXCH motif" evidence="3">
    <location>
        <begin position="131"/>
        <end position="169"/>
    </location>
</feature>
<evidence type="ECO:0000256" key="1">
    <source>
        <dbReference type="ARBA" id="ARBA00022729"/>
    </source>
</evidence>
<dbReference type="Pfam" id="PF09699">
    <property type="entry name" value="Paired_CXXCH_1"/>
    <property type="match status" value="3"/>
</dbReference>
<evidence type="ECO:0000256" key="2">
    <source>
        <dbReference type="SAM" id="MobiDB-lite"/>
    </source>
</evidence>
<dbReference type="PANTHER" id="PTHR35038:SF6">
    <property type="entry name" value="SURFACE LOCALIZED DECAHEME CYTOCHROME C LIPOPROTEIN"/>
    <property type="match status" value="1"/>
</dbReference>
<dbReference type="Gene3D" id="1.10.287.3080">
    <property type="match status" value="1"/>
</dbReference>
<feature type="domain" description="Doubled CXXCH motif" evidence="3">
    <location>
        <begin position="181"/>
        <end position="201"/>
    </location>
</feature>
<dbReference type="InterPro" id="IPR010177">
    <property type="entry name" value="Paired_CXXCH_1"/>
</dbReference>